<dbReference type="InterPro" id="IPR052579">
    <property type="entry name" value="Zinc_finger_SWIM"/>
</dbReference>
<dbReference type="PANTHER" id="PTHR31569:SF4">
    <property type="entry name" value="SWIM-TYPE DOMAIN-CONTAINING PROTEIN"/>
    <property type="match status" value="1"/>
</dbReference>
<reference evidence="5 6" key="1">
    <citation type="submission" date="2018-08" db="EMBL/GenBank/DDBJ databases">
        <title>Genomic investigation of the strawberry pathogen Phytophthora fragariae indicates pathogenicity is determined by transcriptional variation in three key races.</title>
        <authorList>
            <person name="Adams T.M."/>
            <person name="Armitage A.D."/>
            <person name="Sobczyk M.K."/>
            <person name="Bates H.J."/>
            <person name="Dunwell J.M."/>
            <person name="Nellist C.F."/>
            <person name="Harrison R.J."/>
        </authorList>
    </citation>
    <scope>NUCLEOTIDE SEQUENCE [LARGE SCALE GENOMIC DNA]</scope>
    <source>
        <strain evidence="4 6">A4</strain>
        <strain evidence="3 5">NOV-27</strain>
    </source>
</reference>
<protein>
    <recommendedName>
        <fullName evidence="2">ZSWIM1/3 RNaseH-like domain-containing protein</fullName>
    </recommendedName>
</protein>
<dbReference type="AlphaFoldDB" id="A0A6A3XFZ5"/>
<feature type="domain" description="ZSWIM1/3 RNaseH-like" evidence="2">
    <location>
        <begin position="18"/>
        <end position="143"/>
    </location>
</feature>
<dbReference type="OrthoDB" id="166650at2759"/>
<evidence type="ECO:0000313" key="4">
    <source>
        <dbReference type="EMBL" id="KAE9301093.1"/>
    </source>
</evidence>
<dbReference type="EMBL" id="QXGB01000942">
    <property type="protein sequence ID" value="KAE9200594.1"/>
    <property type="molecule type" value="Genomic_DNA"/>
</dbReference>
<dbReference type="Proteomes" id="UP000437068">
    <property type="component" value="Unassembled WGS sequence"/>
</dbReference>
<accession>A0A6A3XFZ5</accession>
<gene>
    <name evidence="4" type="ORF">PF001_g14609</name>
    <name evidence="3" type="ORF">PF005_g15279</name>
</gene>
<evidence type="ECO:0000256" key="1">
    <source>
        <dbReference type="SAM" id="MobiDB-lite"/>
    </source>
</evidence>
<proteinExistence type="predicted"/>
<name>A0A6A3XFZ5_9STRA</name>
<feature type="region of interest" description="Disordered" evidence="1">
    <location>
        <begin position="320"/>
        <end position="346"/>
    </location>
</feature>
<evidence type="ECO:0000313" key="3">
    <source>
        <dbReference type="EMBL" id="KAE9200594.1"/>
    </source>
</evidence>
<evidence type="ECO:0000259" key="2">
    <source>
        <dbReference type="Pfam" id="PF21056"/>
    </source>
</evidence>
<evidence type="ECO:0000313" key="6">
    <source>
        <dbReference type="Proteomes" id="UP000437068"/>
    </source>
</evidence>
<dbReference type="EMBL" id="QXGE01000916">
    <property type="protein sequence ID" value="KAE9301093.1"/>
    <property type="molecule type" value="Genomic_DNA"/>
</dbReference>
<dbReference type="PANTHER" id="PTHR31569">
    <property type="entry name" value="SWIM-TYPE DOMAIN-CONTAINING PROTEIN"/>
    <property type="match status" value="1"/>
</dbReference>
<comment type="caution">
    <text evidence="3">The sequence shown here is derived from an EMBL/GenBank/DDBJ whole genome shotgun (WGS) entry which is preliminary data.</text>
</comment>
<dbReference type="InterPro" id="IPR048324">
    <property type="entry name" value="ZSWIM1-3_RNaseH-like"/>
</dbReference>
<keyword evidence="5" id="KW-1185">Reference proteome</keyword>
<organism evidence="3 5">
    <name type="scientific">Phytophthora fragariae</name>
    <dbReference type="NCBI Taxonomy" id="53985"/>
    <lineage>
        <taxon>Eukaryota</taxon>
        <taxon>Sar</taxon>
        <taxon>Stramenopiles</taxon>
        <taxon>Oomycota</taxon>
        <taxon>Peronosporomycetes</taxon>
        <taxon>Peronosporales</taxon>
        <taxon>Peronosporaceae</taxon>
        <taxon>Phytophthora</taxon>
    </lineage>
</organism>
<evidence type="ECO:0000313" key="5">
    <source>
        <dbReference type="Proteomes" id="UP000433483"/>
    </source>
</evidence>
<dbReference type="Proteomes" id="UP000433483">
    <property type="component" value="Unassembled WGS sequence"/>
</dbReference>
<sequence>MQTNSSAQERLKTLLHDFKQVKGSEVLVIQDDLDITCGIVIHSQVQKLVFEQWGENLALDFTHGTNNLRFHLGSLVATGPTGRGIPVVDFLALNEKAVTMTVIFKFVKEKNPEAWHRVQTFVIDKHLAEWQVLERCFPDAKVLLCQFHALTYWKKILGRKFGLKPAERDIVQRCFANMLYSPTEEIYTYWYGELVSFAKDGHSSVHSESETDFEDDYLLELADILEADDEMWLDEPEPSSTLSPPATLTLPTATLSSPQATLTPLAQRISPARLATKDNVLTDSTTTSLHGPEWSVADLDSCPSAPQVSLDHLEVSELSQAIIEGNENDNNVSPPSSGDEATKLGN</sequence>
<dbReference type="Pfam" id="PF21056">
    <property type="entry name" value="ZSWIM1-3_RNaseH-like"/>
    <property type="match status" value="1"/>
</dbReference>